<evidence type="ECO:0000313" key="4">
    <source>
        <dbReference type="Proteomes" id="UP001152799"/>
    </source>
</evidence>
<dbReference type="PANTHER" id="PTHR13527">
    <property type="entry name" value="SAYSVFN DOMAIN-CONTAINING PROTEIN 1"/>
    <property type="match status" value="1"/>
</dbReference>
<keyword evidence="1" id="KW-0472">Membrane</keyword>
<organism evidence="3 4">
    <name type="scientific">Ceutorhynchus assimilis</name>
    <name type="common">cabbage seed weevil</name>
    <dbReference type="NCBI Taxonomy" id="467358"/>
    <lineage>
        <taxon>Eukaryota</taxon>
        <taxon>Metazoa</taxon>
        <taxon>Ecdysozoa</taxon>
        <taxon>Arthropoda</taxon>
        <taxon>Hexapoda</taxon>
        <taxon>Insecta</taxon>
        <taxon>Pterygota</taxon>
        <taxon>Neoptera</taxon>
        <taxon>Endopterygota</taxon>
        <taxon>Coleoptera</taxon>
        <taxon>Polyphaga</taxon>
        <taxon>Cucujiformia</taxon>
        <taxon>Curculionidae</taxon>
        <taxon>Ceutorhynchinae</taxon>
        <taxon>Ceutorhynchus</taxon>
    </lineage>
</organism>
<protein>
    <recommendedName>
        <fullName evidence="2">SAYSvFN domain-containing protein</fullName>
    </recommendedName>
</protein>
<dbReference type="Proteomes" id="UP001152799">
    <property type="component" value="Chromosome 16"/>
</dbReference>
<evidence type="ECO:0000256" key="1">
    <source>
        <dbReference type="SAM" id="Phobius"/>
    </source>
</evidence>
<name>A0A9N9QGJ7_9CUCU</name>
<sequence>MALNEVEVKLAQYRAKKQREAFLNKALFWGGPKTQQQETEPFLVVDEPELKPKKEDIPQFVEETNMALTSLDYIQYCLYFILWATIYGIFIKLQFGTVYLIISMLFGIYFNTGTRTKRPNEPSAYSVFNENCQSIPGTLDAEKMTQQMLYGFNT</sequence>
<keyword evidence="4" id="KW-1185">Reference proteome</keyword>
<dbReference type="InterPro" id="IPR039159">
    <property type="entry name" value="SAYSD1"/>
</dbReference>
<accession>A0A9N9QGJ7</accession>
<dbReference type="InterPro" id="IPR019387">
    <property type="entry name" value="SAYSvFN_dom"/>
</dbReference>
<feature type="domain" description="SAYSvFN" evidence="2">
    <location>
        <begin position="79"/>
        <end position="148"/>
    </location>
</feature>
<dbReference type="AlphaFoldDB" id="A0A9N9QGJ7"/>
<reference evidence="3" key="1">
    <citation type="submission" date="2022-01" db="EMBL/GenBank/DDBJ databases">
        <authorList>
            <person name="King R."/>
        </authorList>
    </citation>
    <scope>NUCLEOTIDE SEQUENCE</scope>
</reference>
<feature type="transmembrane region" description="Helical" evidence="1">
    <location>
        <begin position="96"/>
        <end position="112"/>
    </location>
</feature>
<evidence type="ECO:0000313" key="3">
    <source>
        <dbReference type="EMBL" id="CAG9763978.1"/>
    </source>
</evidence>
<dbReference type="PANTHER" id="PTHR13527:SF0">
    <property type="entry name" value="SAYSVFN DOMAIN-CONTAINING PROTEIN 1"/>
    <property type="match status" value="1"/>
</dbReference>
<keyword evidence="1" id="KW-0812">Transmembrane</keyword>
<evidence type="ECO:0000259" key="2">
    <source>
        <dbReference type="Pfam" id="PF10260"/>
    </source>
</evidence>
<keyword evidence="1" id="KW-1133">Transmembrane helix</keyword>
<dbReference type="OrthoDB" id="71310at2759"/>
<gene>
    <name evidence="3" type="ORF">CEUTPL_LOCUS4626</name>
</gene>
<dbReference type="EMBL" id="OU892292">
    <property type="protein sequence ID" value="CAG9763978.1"/>
    <property type="molecule type" value="Genomic_DNA"/>
</dbReference>
<dbReference type="Pfam" id="PF10260">
    <property type="entry name" value="SAYSvFN"/>
    <property type="match status" value="1"/>
</dbReference>
<proteinExistence type="predicted"/>